<sequence>MLLEACEGRQMEDQRSRAKCFCYKGVPSYHTSPVLLHLSCTASGEELIMARILTFLLAITFALAVLASSSPSCSNGHYTPLLALIGNDAKTRTFCASLPPRSRFKQNQCPSALRRLAYQEIKEFCACFHATCKAPRCRGVTPDCCDKYPCGKLCTNKQTSNEHCGKCNRKCGSYQKCVRGQCKPTVTTTTTTSTSATTSSTTTSSTTTSSTTTSSTTTSSTTTSSTTTSLTTTSSSTTTSSTTTSSTAPACSGTVVQGGRFPSGATACGNVASDYTREPISALNGSPSCRDSCDTDPTCNKYIYRNEDGGTFCYRSPNPGSSTNPSFSDGCPSGGTTNLSFLSFGYRTGCPS</sequence>
<organism evidence="2 3">
    <name type="scientific">Cercospora beticola</name>
    <name type="common">Sugarbeet leaf spot fungus</name>
    <dbReference type="NCBI Taxonomy" id="122368"/>
    <lineage>
        <taxon>Eukaryota</taxon>
        <taxon>Fungi</taxon>
        <taxon>Dikarya</taxon>
        <taxon>Ascomycota</taxon>
        <taxon>Pezizomycotina</taxon>
        <taxon>Dothideomycetes</taxon>
        <taxon>Dothideomycetidae</taxon>
        <taxon>Mycosphaerellales</taxon>
        <taxon>Mycosphaerellaceae</taxon>
        <taxon>Cercospora</taxon>
    </lineage>
</organism>
<name>A0A2G5I948_CERBT</name>
<evidence type="ECO:0000256" key="1">
    <source>
        <dbReference type="SAM" id="MobiDB-lite"/>
    </source>
</evidence>
<evidence type="ECO:0000313" key="2">
    <source>
        <dbReference type="EMBL" id="PIB01034.1"/>
    </source>
</evidence>
<comment type="caution">
    <text evidence="2">The sequence shown here is derived from an EMBL/GenBank/DDBJ whole genome shotgun (WGS) entry which is preliminary data.</text>
</comment>
<feature type="compositionally biased region" description="Low complexity" evidence="1">
    <location>
        <begin position="187"/>
        <end position="247"/>
    </location>
</feature>
<dbReference type="AlphaFoldDB" id="A0A2G5I948"/>
<proteinExistence type="predicted"/>
<protein>
    <submittedName>
        <fullName evidence="2">Uncharacterized protein</fullName>
    </submittedName>
</protein>
<reference evidence="2 3" key="1">
    <citation type="submission" date="2015-10" db="EMBL/GenBank/DDBJ databases">
        <title>The cercosporin biosynthetic gene cluster was horizontally transferred to several fungal lineages and shown to be expanded in Cercospora beticola based on microsynteny with recipient genomes.</title>
        <authorList>
            <person name="De Jonge R."/>
            <person name="Ebert M.K."/>
            <person name="Suttle J.C."/>
            <person name="Jurick Ii W.M."/>
            <person name="Secor G.A."/>
            <person name="Thomma B.P."/>
            <person name="Van De Peer Y."/>
            <person name="Bolton M.D."/>
        </authorList>
    </citation>
    <scope>NUCLEOTIDE SEQUENCE [LARGE SCALE GENOMIC DNA]</scope>
    <source>
        <strain evidence="2 3">09-40</strain>
    </source>
</reference>
<accession>A0A2G5I948</accession>
<dbReference type="EMBL" id="LKMD01000100">
    <property type="protein sequence ID" value="PIB01034.1"/>
    <property type="molecule type" value="Genomic_DNA"/>
</dbReference>
<gene>
    <name evidence="2" type="ORF">CB0940_01630</name>
</gene>
<dbReference type="OrthoDB" id="3800261at2759"/>
<dbReference type="Proteomes" id="UP000230605">
    <property type="component" value="Chromosome 1"/>
</dbReference>
<feature type="region of interest" description="Disordered" evidence="1">
    <location>
        <begin position="185"/>
        <end position="250"/>
    </location>
</feature>
<evidence type="ECO:0000313" key="3">
    <source>
        <dbReference type="Proteomes" id="UP000230605"/>
    </source>
</evidence>